<evidence type="ECO:0008006" key="11">
    <source>
        <dbReference type="Google" id="ProtNLM"/>
    </source>
</evidence>
<evidence type="ECO:0000256" key="6">
    <source>
        <dbReference type="HAMAP-Rule" id="MF_03056"/>
    </source>
</evidence>
<feature type="repeat" description="WD" evidence="7">
    <location>
        <begin position="272"/>
        <end position="313"/>
    </location>
</feature>
<sequence length="463" mass="51154">MDSMHPYQALCKVSPAGEDEILVAACGPNLISARLGTANGPHHVISRWPASPASDQSTSNGAEPQNKKRKLEQTSHTQHDVTLLTPAPDQQHIVAVTGVDKCIRVFSLVEGVLVELSQRCMLKRPCAIQITDDSETIICGDKFGDVYSLPLHPPANDTNGGTNGAETAQAQIPVGQRVYEPTATELTVHTKRNLKALQEQLKAKGKLIKSTREPSAFEHRLLLGHVSMLTDMQLVTVEAADKPRRYIITCDRDEHIRISRGIPQTHITESYCLGHTEFVHRIRRIPGSRLLVSGGGDNWLGVWDWTTGQLLARKDLQLVRGGQEDNRKPIAVSNIWTISIGDSSLVLIACEGVDALAYIDASDLESLEGKISVVDTWERGHIFDIVDVGSGYFMVSSHRKRLEQWQAVQDGTQWALRSDTDASTKYEELNSVNVPAPEQVNLDGLLHGVERLRKRENEAEQDE</sequence>
<dbReference type="GO" id="GO:0005634">
    <property type="term" value="C:nucleus"/>
    <property type="evidence" value="ECO:0007669"/>
    <property type="project" value="UniProtKB-SubCell"/>
</dbReference>
<comment type="subcellular location">
    <subcellularLocation>
        <location evidence="1 6">Nucleus</location>
    </subcellularLocation>
</comment>
<dbReference type="SUPFAM" id="SSF50978">
    <property type="entry name" value="WD40 repeat-like"/>
    <property type="match status" value="1"/>
</dbReference>
<dbReference type="PANTHER" id="PTHR16288">
    <property type="entry name" value="WD40 REPEAT PROTEIN 4"/>
    <property type="match status" value="1"/>
</dbReference>
<proteinExistence type="inferred from homology"/>
<feature type="compositionally biased region" description="Polar residues" evidence="8">
    <location>
        <begin position="53"/>
        <end position="63"/>
    </location>
</feature>
<dbReference type="PROSITE" id="PS50082">
    <property type="entry name" value="WD_REPEATS_2"/>
    <property type="match status" value="1"/>
</dbReference>
<evidence type="ECO:0000256" key="1">
    <source>
        <dbReference type="ARBA" id="ARBA00004123"/>
    </source>
</evidence>
<evidence type="ECO:0000256" key="5">
    <source>
        <dbReference type="ARBA" id="ARBA00023242"/>
    </source>
</evidence>
<dbReference type="GO" id="GO:0043527">
    <property type="term" value="C:tRNA methyltransferase complex"/>
    <property type="evidence" value="ECO:0007669"/>
    <property type="project" value="TreeGrafter"/>
</dbReference>
<evidence type="ECO:0000256" key="7">
    <source>
        <dbReference type="PROSITE-ProRule" id="PRU00221"/>
    </source>
</evidence>
<evidence type="ECO:0000313" key="9">
    <source>
        <dbReference type="EMBL" id="KAG8623963.1"/>
    </source>
</evidence>
<dbReference type="EMBL" id="JAESVG020000010">
    <property type="protein sequence ID" value="KAG8623963.1"/>
    <property type="molecule type" value="Genomic_DNA"/>
</dbReference>
<gene>
    <name evidence="9" type="ORF">KVT40_008939</name>
</gene>
<dbReference type="InterPro" id="IPR015943">
    <property type="entry name" value="WD40/YVTN_repeat-like_dom_sf"/>
</dbReference>
<evidence type="ECO:0000313" key="10">
    <source>
        <dbReference type="Proteomes" id="UP000809789"/>
    </source>
</evidence>
<dbReference type="Gene3D" id="2.130.10.10">
    <property type="entry name" value="YVTN repeat-like/Quinoprotein amine dehydrogenase"/>
    <property type="match status" value="1"/>
</dbReference>
<dbReference type="Pfam" id="PF00400">
    <property type="entry name" value="WD40"/>
    <property type="match status" value="1"/>
</dbReference>
<dbReference type="UniPathway" id="UPA00989"/>
<feature type="region of interest" description="Disordered" evidence="8">
    <location>
        <begin position="43"/>
        <end position="77"/>
    </location>
</feature>
<dbReference type="InterPro" id="IPR001680">
    <property type="entry name" value="WD40_rpt"/>
</dbReference>
<keyword evidence="5 6" id="KW-0539">Nucleus</keyword>
<accession>A0A8K0L189</accession>
<dbReference type="GO" id="GO:0106004">
    <property type="term" value="P:tRNA (guanine-N7)-methylation"/>
    <property type="evidence" value="ECO:0007669"/>
    <property type="project" value="UniProtKB-UniRule"/>
</dbReference>
<keyword evidence="4 6" id="KW-0677">Repeat</keyword>
<dbReference type="InterPro" id="IPR036322">
    <property type="entry name" value="WD40_repeat_dom_sf"/>
</dbReference>
<dbReference type="OrthoDB" id="339900at2759"/>
<evidence type="ECO:0000256" key="8">
    <source>
        <dbReference type="SAM" id="MobiDB-lite"/>
    </source>
</evidence>
<dbReference type="PANTHER" id="PTHR16288:SF0">
    <property type="entry name" value="TRNA (GUANINE-N(7)-)-METHYLTRANSFERASE NON-CATALYTIC SUBUNIT WDR4"/>
    <property type="match status" value="1"/>
</dbReference>
<evidence type="ECO:0000256" key="3">
    <source>
        <dbReference type="ARBA" id="ARBA00022694"/>
    </source>
</evidence>
<name>A0A8K0L189_9PEZI</name>
<organism evidence="9 10">
    <name type="scientific">Elsinoe batatas</name>
    <dbReference type="NCBI Taxonomy" id="2601811"/>
    <lineage>
        <taxon>Eukaryota</taxon>
        <taxon>Fungi</taxon>
        <taxon>Dikarya</taxon>
        <taxon>Ascomycota</taxon>
        <taxon>Pezizomycotina</taxon>
        <taxon>Dothideomycetes</taxon>
        <taxon>Dothideomycetidae</taxon>
        <taxon>Myriangiales</taxon>
        <taxon>Elsinoaceae</taxon>
        <taxon>Elsinoe</taxon>
    </lineage>
</organism>
<dbReference type="HAMAP" id="MF_03056">
    <property type="entry name" value="TRM82"/>
    <property type="match status" value="1"/>
</dbReference>
<protein>
    <recommendedName>
        <fullName evidence="11">Transfer RNA methyltransferase 82</fullName>
    </recommendedName>
</protein>
<dbReference type="AlphaFoldDB" id="A0A8K0L189"/>
<comment type="pathway">
    <text evidence="6">tRNA modification; N(7)-methylguanine-tRNA biosynthesis.</text>
</comment>
<keyword evidence="10" id="KW-1185">Reference proteome</keyword>
<dbReference type="Proteomes" id="UP000809789">
    <property type="component" value="Unassembled WGS sequence"/>
</dbReference>
<comment type="function">
    <text evidence="6">Required for the formation of N(7)-methylguanine at position 46 (m7G46) in tRNA. In the complex, it is required to stabilize and induce conformational changes of the catalytic subunit.</text>
</comment>
<dbReference type="InterPro" id="IPR028884">
    <property type="entry name" value="Trm82"/>
</dbReference>
<evidence type="ECO:0000256" key="2">
    <source>
        <dbReference type="ARBA" id="ARBA00022574"/>
    </source>
</evidence>
<comment type="similarity">
    <text evidence="6">Belongs to the WD repeat TRM82 family.</text>
</comment>
<keyword evidence="2 6" id="KW-0853">WD repeat</keyword>
<keyword evidence="3 6" id="KW-0819">tRNA processing</keyword>
<comment type="caution">
    <text evidence="9">The sequence shown here is derived from an EMBL/GenBank/DDBJ whole genome shotgun (WGS) entry which is preliminary data.</text>
</comment>
<evidence type="ECO:0000256" key="4">
    <source>
        <dbReference type="ARBA" id="ARBA00022737"/>
    </source>
</evidence>
<reference evidence="9" key="1">
    <citation type="submission" date="2021-07" db="EMBL/GenBank/DDBJ databases">
        <title>Elsinoe batatas strain:CRI-CJ2 Genome sequencing and assembly.</title>
        <authorList>
            <person name="Huang L."/>
        </authorList>
    </citation>
    <scope>NUCLEOTIDE SEQUENCE</scope>
    <source>
        <strain evidence="9">CRI-CJ2</strain>
    </source>
</reference>
<dbReference type="GO" id="GO:0005829">
    <property type="term" value="C:cytosol"/>
    <property type="evidence" value="ECO:0007669"/>
    <property type="project" value="TreeGrafter"/>
</dbReference>
<dbReference type="SMART" id="SM00320">
    <property type="entry name" value="WD40"/>
    <property type="match status" value="3"/>
</dbReference>